<dbReference type="InterPro" id="IPR011711">
    <property type="entry name" value="GntR_C"/>
</dbReference>
<dbReference type="PROSITE" id="PS50949">
    <property type="entry name" value="HTH_GNTR"/>
    <property type="match status" value="1"/>
</dbReference>
<dbReference type="Pfam" id="PF00392">
    <property type="entry name" value="GntR"/>
    <property type="match status" value="1"/>
</dbReference>
<dbReference type="CDD" id="cd07377">
    <property type="entry name" value="WHTH_GntR"/>
    <property type="match status" value="1"/>
</dbReference>
<dbReference type="SMART" id="SM00345">
    <property type="entry name" value="HTH_GNTR"/>
    <property type="match status" value="1"/>
</dbReference>
<feature type="domain" description="HTH gntR-type" evidence="4">
    <location>
        <begin position="2"/>
        <end position="69"/>
    </location>
</feature>
<dbReference type="Pfam" id="PF07729">
    <property type="entry name" value="FCD"/>
    <property type="match status" value="1"/>
</dbReference>
<dbReference type="InterPro" id="IPR036390">
    <property type="entry name" value="WH_DNA-bd_sf"/>
</dbReference>
<evidence type="ECO:0000256" key="2">
    <source>
        <dbReference type="ARBA" id="ARBA00023125"/>
    </source>
</evidence>
<keyword evidence="2" id="KW-0238">DNA-binding</keyword>
<dbReference type="InterPro" id="IPR000524">
    <property type="entry name" value="Tscrpt_reg_HTH_GntR"/>
</dbReference>
<accession>A0ABS0WGL1</accession>
<comment type="caution">
    <text evidence="5">The sequence shown here is derived from an EMBL/GenBank/DDBJ whole genome shotgun (WGS) entry which is preliminary data.</text>
</comment>
<dbReference type="SMART" id="SM00895">
    <property type="entry name" value="FCD"/>
    <property type="match status" value="1"/>
</dbReference>
<evidence type="ECO:0000313" key="6">
    <source>
        <dbReference type="Proteomes" id="UP000649232"/>
    </source>
</evidence>
<dbReference type="PANTHER" id="PTHR43537:SF51">
    <property type="entry name" value="HTH-TYPE TRANSCRIPTIONAL REGULATOR LGOR-RELATED"/>
    <property type="match status" value="1"/>
</dbReference>
<dbReference type="EMBL" id="JAEILT010000022">
    <property type="protein sequence ID" value="MBJ2137624.1"/>
    <property type="molecule type" value="Genomic_DNA"/>
</dbReference>
<dbReference type="RefSeq" id="WP_198825175.1">
    <property type="nucleotide sequence ID" value="NZ_JAEILT010000022.1"/>
</dbReference>
<dbReference type="Gene3D" id="1.20.120.530">
    <property type="entry name" value="GntR ligand-binding domain-like"/>
    <property type="match status" value="1"/>
</dbReference>
<keyword evidence="1" id="KW-0805">Transcription regulation</keyword>
<evidence type="ECO:0000256" key="3">
    <source>
        <dbReference type="ARBA" id="ARBA00023163"/>
    </source>
</evidence>
<name>A0ABS0WGL1_9ALTE</name>
<dbReference type="SUPFAM" id="SSF48008">
    <property type="entry name" value="GntR ligand-binding domain-like"/>
    <property type="match status" value="1"/>
</dbReference>
<dbReference type="InterPro" id="IPR008920">
    <property type="entry name" value="TF_FadR/GntR_C"/>
</dbReference>
<reference evidence="5 6" key="1">
    <citation type="submission" date="2020-12" db="EMBL/GenBank/DDBJ databases">
        <title>Draft genome sequences of nine environmental bacterial isolates colonizing plastic.</title>
        <authorList>
            <person name="Borre I."/>
            <person name="Sonnenschein E.C."/>
        </authorList>
    </citation>
    <scope>NUCLEOTIDE SEQUENCE [LARGE SCALE GENOMIC DNA]</scope>
    <source>
        <strain evidence="5 6">IB30</strain>
    </source>
</reference>
<protein>
    <submittedName>
        <fullName evidence="5">GntR family transcriptional regulator</fullName>
    </submittedName>
</protein>
<organism evidence="5 6">
    <name type="scientific">Paraglaciecola chathamensis</name>
    <dbReference type="NCBI Taxonomy" id="368405"/>
    <lineage>
        <taxon>Bacteria</taxon>
        <taxon>Pseudomonadati</taxon>
        <taxon>Pseudomonadota</taxon>
        <taxon>Gammaproteobacteria</taxon>
        <taxon>Alteromonadales</taxon>
        <taxon>Alteromonadaceae</taxon>
        <taxon>Paraglaciecola</taxon>
    </lineage>
</organism>
<gene>
    <name evidence="5" type="ORF">JEU11_14275</name>
</gene>
<evidence type="ECO:0000256" key="1">
    <source>
        <dbReference type="ARBA" id="ARBA00023015"/>
    </source>
</evidence>
<dbReference type="InterPro" id="IPR036388">
    <property type="entry name" value="WH-like_DNA-bd_sf"/>
</dbReference>
<keyword evidence="3" id="KW-0804">Transcription</keyword>
<dbReference type="Gene3D" id="1.10.10.10">
    <property type="entry name" value="Winged helix-like DNA-binding domain superfamily/Winged helix DNA-binding domain"/>
    <property type="match status" value="1"/>
</dbReference>
<dbReference type="PANTHER" id="PTHR43537">
    <property type="entry name" value="TRANSCRIPTIONAL REGULATOR, GNTR FAMILY"/>
    <property type="match status" value="1"/>
</dbReference>
<sequence>MVRDGQSVIRILRDMIISGEFSAGERLAEIPTAERLGISRTPVRIAFRALAQEGLLEKLPRRGYQVRSVTQAQIVDSIEVRGVLEGLAARQAAEAGLSESTKEQIHACLLAGDQLFENGVLAEQDVEKYHEMNMRFHALIIAASGNSAISAALALSEHLPFASVSALAFNPKQMQQEYRRLFYAHTQHHAIYHALINGQGARSEALMKEHAHATLAYSELFDKESSRTVM</sequence>
<evidence type="ECO:0000259" key="4">
    <source>
        <dbReference type="PROSITE" id="PS50949"/>
    </source>
</evidence>
<evidence type="ECO:0000313" key="5">
    <source>
        <dbReference type="EMBL" id="MBJ2137624.1"/>
    </source>
</evidence>
<dbReference type="SUPFAM" id="SSF46785">
    <property type="entry name" value="Winged helix' DNA-binding domain"/>
    <property type="match status" value="1"/>
</dbReference>
<dbReference type="Proteomes" id="UP000649232">
    <property type="component" value="Unassembled WGS sequence"/>
</dbReference>
<proteinExistence type="predicted"/>